<accession>A0A1W6MLX0</accession>
<dbReference type="InterPro" id="IPR001599">
    <property type="entry name" value="Macroglobln_a2"/>
</dbReference>
<dbReference type="Pfam" id="PF17972">
    <property type="entry name" value="bMG5"/>
    <property type="match status" value="1"/>
</dbReference>
<evidence type="ECO:0000313" key="6">
    <source>
        <dbReference type="EMBL" id="ARN78572.1"/>
    </source>
</evidence>
<dbReference type="CDD" id="cd02891">
    <property type="entry name" value="A2M_like"/>
    <property type="match status" value="1"/>
</dbReference>
<feature type="signal peptide" evidence="3">
    <location>
        <begin position="1"/>
        <end position="28"/>
    </location>
</feature>
<dbReference type="SMART" id="SM01419">
    <property type="entry name" value="Thiol-ester_cl"/>
    <property type="match status" value="1"/>
</dbReference>
<dbReference type="PANTHER" id="PTHR40094:SF1">
    <property type="entry name" value="UBIQUITIN DOMAIN-CONTAINING PROTEIN"/>
    <property type="match status" value="1"/>
</dbReference>
<dbReference type="Pfam" id="PF00207">
    <property type="entry name" value="A2M"/>
    <property type="match status" value="1"/>
</dbReference>
<dbReference type="GO" id="GO:0004866">
    <property type="term" value="F:endopeptidase inhibitor activity"/>
    <property type="evidence" value="ECO:0007669"/>
    <property type="project" value="InterPro"/>
</dbReference>
<protein>
    <recommendedName>
        <fullName evidence="8">Alpha-2-macroglobulin</fullName>
    </recommendedName>
</protein>
<evidence type="ECO:0000256" key="2">
    <source>
        <dbReference type="ARBA" id="ARBA00022729"/>
    </source>
</evidence>
<dbReference type="Proteomes" id="UP000193431">
    <property type="component" value="Chromosome"/>
</dbReference>
<feature type="domain" description="Alpha-2-macroglobulin bait region" evidence="4">
    <location>
        <begin position="990"/>
        <end position="1132"/>
    </location>
</feature>
<reference evidence="6 7" key="1">
    <citation type="submission" date="2016-11" db="EMBL/GenBank/DDBJ databases">
        <title>Trade-off between light-utilization and light-protection in marine flavobacteria.</title>
        <authorList>
            <person name="Kumagai Y."/>
        </authorList>
    </citation>
    <scope>NUCLEOTIDE SEQUENCE [LARGE SCALE GENOMIC DNA]</scope>
    <source>
        <strain evidence="6 7">JCM 13191</strain>
    </source>
</reference>
<proteinExistence type="inferred from homology"/>
<dbReference type="Pfam" id="PF07678">
    <property type="entry name" value="TED_complement"/>
    <property type="match status" value="1"/>
</dbReference>
<comment type="similarity">
    <text evidence="1">Belongs to the protease inhibitor I39 (alpha-2-macroglobulin) family. Bacterial alpha-2-macroglobulin subfamily.</text>
</comment>
<dbReference type="Pfam" id="PF07703">
    <property type="entry name" value="A2M_BRD"/>
    <property type="match status" value="1"/>
</dbReference>
<evidence type="ECO:0000256" key="3">
    <source>
        <dbReference type="SAM" id="SignalP"/>
    </source>
</evidence>
<organism evidence="6 7">
    <name type="scientific">Nonlabens spongiae</name>
    <dbReference type="NCBI Taxonomy" id="331648"/>
    <lineage>
        <taxon>Bacteria</taxon>
        <taxon>Pseudomonadati</taxon>
        <taxon>Bacteroidota</taxon>
        <taxon>Flavobacteriia</taxon>
        <taxon>Flavobacteriales</taxon>
        <taxon>Flavobacteriaceae</taxon>
        <taxon>Nonlabens</taxon>
    </lineage>
</organism>
<dbReference type="SMART" id="SM01359">
    <property type="entry name" value="A2M_N_2"/>
    <property type="match status" value="1"/>
</dbReference>
<dbReference type="GO" id="GO:0005615">
    <property type="term" value="C:extracellular space"/>
    <property type="evidence" value="ECO:0007669"/>
    <property type="project" value="InterPro"/>
</dbReference>
<dbReference type="InterPro" id="IPR051802">
    <property type="entry name" value="YfhM-like"/>
</dbReference>
<dbReference type="InterPro" id="IPR041203">
    <property type="entry name" value="Bact_A2M_MG5"/>
</dbReference>
<dbReference type="InterPro" id="IPR008930">
    <property type="entry name" value="Terpenoid_cyclase/PrenylTrfase"/>
</dbReference>
<dbReference type="Gene3D" id="1.50.10.20">
    <property type="match status" value="1"/>
</dbReference>
<dbReference type="Pfam" id="PF11974">
    <property type="entry name" value="bMG3"/>
    <property type="match status" value="1"/>
</dbReference>
<dbReference type="Pfam" id="PF17973">
    <property type="entry name" value="bMG10"/>
    <property type="match status" value="1"/>
</dbReference>
<evidence type="ECO:0008006" key="8">
    <source>
        <dbReference type="Google" id="ProtNLM"/>
    </source>
</evidence>
<dbReference type="InterPro" id="IPR041246">
    <property type="entry name" value="Bact_MG10"/>
</dbReference>
<dbReference type="InterPro" id="IPR002890">
    <property type="entry name" value="MG2"/>
</dbReference>
<dbReference type="SUPFAM" id="SSF48239">
    <property type="entry name" value="Terpenoid cyclases/Protein prenyltransferases"/>
    <property type="match status" value="1"/>
</dbReference>
<dbReference type="PANTHER" id="PTHR40094">
    <property type="entry name" value="ALPHA-2-MACROGLOBULIN HOMOLOG"/>
    <property type="match status" value="1"/>
</dbReference>
<evidence type="ECO:0000259" key="5">
    <source>
        <dbReference type="SMART" id="SM01360"/>
    </source>
</evidence>
<evidence type="ECO:0000256" key="1">
    <source>
        <dbReference type="ARBA" id="ARBA00010556"/>
    </source>
</evidence>
<feature type="domain" description="Alpha-2-macroglobulin" evidence="5">
    <location>
        <begin position="1196"/>
        <end position="1286"/>
    </location>
</feature>
<evidence type="ECO:0000259" key="4">
    <source>
        <dbReference type="SMART" id="SM01359"/>
    </source>
</evidence>
<dbReference type="EMBL" id="CP019344">
    <property type="protein sequence ID" value="ARN78572.1"/>
    <property type="molecule type" value="Genomic_DNA"/>
</dbReference>
<gene>
    <name evidence="6" type="ORF">BST97_11560</name>
</gene>
<keyword evidence="2 3" id="KW-0732">Signal</keyword>
<dbReference type="InterPro" id="IPR011625">
    <property type="entry name" value="A2M_N_BRD"/>
</dbReference>
<dbReference type="InterPro" id="IPR011626">
    <property type="entry name" value="Alpha-macroglobulin_TED"/>
</dbReference>
<dbReference type="Pfam" id="PF01835">
    <property type="entry name" value="MG2"/>
    <property type="match status" value="1"/>
</dbReference>
<evidence type="ECO:0000313" key="7">
    <source>
        <dbReference type="Proteomes" id="UP000193431"/>
    </source>
</evidence>
<name>A0A1W6MLX0_9FLAO</name>
<dbReference type="Gene3D" id="2.60.40.1930">
    <property type="match status" value="1"/>
</dbReference>
<dbReference type="InterPro" id="IPR041462">
    <property type="entry name" value="Bact_A2M_MG6"/>
</dbReference>
<dbReference type="InterPro" id="IPR021868">
    <property type="entry name" value="Alpha_2_Macroglob_MG3"/>
</dbReference>
<dbReference type="SMART" id="SM01360">
    <property type="entry name" value="A2M"/>
    <property type="match status" value="1"/>
</dbReference>
<dbReference type="OrthoDB" id="9767116at2"/>
<feature type="chain" id="PRO_5012190642" description="Alpha-2-macroglobulin" evidence="3">
    <location>
        <begin position="29"/>
        <end position="1850"/>
    </location>
</feature>
<keyword evidence="7" id="KW-1185">Reference proteome</keyword>
<sequence>MRICLTSRVMRYFLALLTLFLTITSCSEKTEEEKKEEQRNEFFKFRAHISEVTDNLISTSEPITIRLNEPVEGWIPGQELSEDLFETDPSVLGKVKVMDARSLSFIPSEPLEQNTEYEVKFHLGDIIEVGEDLQTFTFRVSTIKQNFIVRTETIAAYDREFQYLDGSISASDLMELTNAKKLVKAKLNGKDLPIKFNENPDLSKYFSFKIDSIRRPVDNDTLLIEWSGDAIKVDDRGSYKVPITGKNNFSVTSIQTVTSGSKHILVTFSDPIKKGQNLDGLVSVSGVEKLQLEVDENELKVFPATSIKGTVQVDVFKGIQSVDGYKLKMPFSQQIAFEQIAPTVSLVKSGTILPSSSRSKINFKAVNLNAVEVWVYKVYEDNVLQFLQNNNLDSDSNLRQVGRPIARQVIDLRESGKDVSVYNTYSLDLKDILQADSGALYRVEFKYHYEYSAYNCAGSTAVTVEEKKKIDFDAPLETTNWDTYQNYYYYYNDYDYDYNWRDREDPCTPSFYRDKSITTNILASDLGIIVKNGSNGRYTFAISNIVSTEPIGGAEVQLFNFQQQEIAKTASNQQGIAEIKTDSRAFFAKVSHGGQVNYVRLDDGNSLPVSKFDTSGKKLEKGLKGYVYGERGVWRPGDNIYLTFVLNDKDNPLPSDHPVKLKFRDPNGKLISTETLKSGLNGFYQFDLGTDDTAPTGNYSASIEVGGVTFNKTIKVENIKPNRLKVELDFKDEVIKSGGNNSIDLSSRWLHGATAKSLKADVTVKLLPTTTNFNKYDSYTFDDPGKFLDVQEQEVFNGRLNSEGKATLNFEPNISGEAPGMLKAYFLTKVYENGGDFSTNVATQEYSPFESYVGIDTPPGDKQRGMLQTDTKHKIDVVTLNEDGSPKAVENLEVKVYKVNWRWWWQSQSGSLSRYEARNYRDQVLSTTVSTSNNGKGQFEFELKYPDWGRYYIRVLDPNSGHSTGKIVYVDWPGWAGKSKKLDPEMASMLVFNADKEKYTAGETARITFPSAAGGRALVSVENGTEVLEAQWVDTSAKQTQVDIQTKKSFVPNVFVNITYLQPHANTANDLPLRMYGVIPLMVENKNTHLEPEIKMPKSLRPESEVNITVSEKNNQSMTYTLAVVDDGLLDLTNFKTPNAWNSFYAREALGVKTWDIYDDVIGAYGGRIDAAFAIGGDGSADAAKAKKANRFKPVVVHLGPFYLPAGESKTHTIKIPKYVGSVRTMVVAGNEDSEAYGMAQETTPVKKPLMMLASLPRKLTPGETVKLPVTVFAMEKSVRDVSIKLKSSPYFELLNGDTQMLSFIETGDQMAYFEVKVKEKIGIAKIDLSASSGSEKASYSTEIDVLNPNPFTTVSNRISVEGNSSQALTIEPFGVLGSNSATLTFSNMPPLDLGRHLNYLIRYPHGCVEQTTSGAFPQLYLPDFVELSSEKKQRISQNIKMAINRLNSFQQPNGGFSYWPGYGRANDWGTSYAGHFLIEAERAGYSLPLSFKSNWIRYQKKAAKEWRNDNGNDLIQAYRLYTLALAGAADLSSMNRFRESGNLSNDSKLRLAACYAIVGQKKAAESLVQSANINFSPSRNDYRTYGSPQRNRAMALETYILTDNREKSRDLMETIAKRLSADDYLNTQAISYSLIAVAQYAKKYAKDPVEVSYELNGNKETLKTDKSTAQRDLEIETDDVQVKISNASSEMVFVNYSVTGKLPVGREQPAQSNLKAVTTYADRDGNRVDINRLNQSTEFIATTTITNKSSLNVNDLAFTRFLPSGWEIVNTRFTDYGDNTGTTGVEYTDIKDDRVNYYFDLNAGKSITLKTVINASYLGKYYLPGTQCEAMYDEEYLVREAGRWVVVER</sequence>
<dbReference type="InterPro" id="IPR047565">
    <property type="entry name" value="Alpha-macroglob_thiol-ester_cl"/>
</dbReference>
<dbReference type="PROSITE" id="PS51257">
    <property type="entry name" value="PROKAR_LIPOPROTEIN"/>
    <property type="match status" value="1"/>
</dbReference>
<dbReference type="STRING" id="331648.BST97_11560"/>
<dbReference type="Pfam" id="PF17962">
    <property type="entry name" value="bMG6"/>
    <property type="match status" value="1"/>
</dbReference>